<organism evidence="29 30">
    <name type="scientific">Pseudorhodoferax soli</name>
    <dbReference type="NCBI Taxonomy" id="545864"/>
    <lineage>
        <taxon>Bacteria</taxon>
        <taxon>Pseudomonadati</taxon>
        <taxon>Pseudomonadota</taxon>
        <taxon>Betaproteobacteria</taxon>
        <taxon>Burkholderiales</taxon>
        <taxon>Comamonadaceae</taxon>
    </lineage>
</organism>
<dbReference type="SMART" id="SM00387">
    <property type="entry name" value="HATPase_c"/>
    <property type="match status" value="1"/>
</dbReference>
<dbReference type="InterPro" id="IPR001789">
    <property type="entry name" value="Sig_transdc_resp-reg_receiver"/>
</dbReference>
<evidence type="ECO:0000256" key="15">
    <source>
        <dbReference type="ARBA" id="ARBA00023026"/>
    </source>
</evidence>
<dbReference type="Pfam" id="PF08448">
    <property type="entry name" value="PAS_4"/>
    <property type="match status" value="1"/>
</dbReference>
<evidence type="ECO:0000259" key="24">
    <source>
        <dbReference type="PROSITE" id="PS50110"/>
    </source>
</evidence>
<dbReference type="EMBL" id="QPJK01000001">
    <property type="protein sequence ID" value="RCW75941.1"/>
    <property type="molecule type" value="Genomic_DNA"/>
</dbReference>
<dbReference type="InterPro" id="IPR003661">
    <property type="entry name" value="HisK_dim/P_dom"/>
</dbReference>
<dbReference type="InterPro" id="IPR003594">
    <property type="entry name" value="HATPase_dom"/>
</dbReference>
<evidence type="ECO:0000256" key="17">
    <source>
        <dbReference type="ARBA" id="ARBA00023306"/>
    </source>
</evidence>
<evidence type="ECO:0000256" key="16">
    <source>
        <dbReference type="ARBA" id="ARBA00023136"/>
    </source>
</evidence>
<keyword evidence="15" id="KW-0843">Virulence</keyword>
<dbReference type="SMART" id="SM00388">
    <property type="entry name" value="HisKA"/>
    <property type="match status" value="1"/>
</dbReference>
<dbReference type="GO" id="GO:0005524">
    <property type="term" value="F:ATP binding"/>
    <property type="evidence" value="ECO:0007669"/>
    <property type="project" value="UniProtKB-KW"/>
</dbReference>
<keyword evidence="17" id="KW-0131">Cell cycle</keyword>
<dbReference type="Gene3D" id="3.30.450.20">
    <property type="entry name" value="PAS domain"/>
    <property type="match status" value="3"/>
</dbReference>
<dbReference type="Gene3D" id="1.10.287.130">
    <property type="match status" value="1"/>
</dbReference>
<evidence type="ECO:0000259" key="27">
    <source>
        <dbReference type="PROSITE" id="PS50894"/>
    </source>
</evidence>
<evidence type="ECO:0000256" key="1">
    <source>
        <dbReference type="ARBA" id="ARBA00000085"/>
    </source>
</evidence>
<feature type="transmembrane region" description="Helical" evidence="22">
    <location>
        <begin position="31"/>
        <end position="52"/>
    </location>
</feature>
<keyword evidence="16 22" id="KW-0472">Membrane</keyword>
<keyword evidence="10" id="KW-0547">Nucleotide-binding</keyword>
<keyword evidence="14" id="KW-0902">Two-component regulatory system</keyword>
<keyword evidence="4" id="KW-1003">Cell membrane</keyword>
<dbReference type="AlphaFoldDB" id="A0A368Y6M9"/>
<dbReference type="InterPro" id="IPR005330">
    <property type="entry name" value="MHYT_dom"/>
</dbReference>
<dbReference type="InterPro" id="IPR001610">
    <property type="entry name" value="PAC"/>
</dbReference>
<keyword evidence="11" id="KW-0418">Kinase</keyword>
<feature type="domain" description="MHYT" evidence="28">
    <location>
        <begin position="28"/>
        <end position="223"/>
    </location>
</feature>
<keyword evidence="9" id="KW-0732">Signal</keyword>
<evidence type="ECO:0000256" key="3">
    <source>
        <dbReference type="ARBA" id="ARBA00012438"/>
    </source>
</evidence>
<comment type="function">
    <text evidence="18">Member of the two-component regulatory system BvgS/BvgA. Phosphorylates BvgA via a four-step phosphorelay in response to environmental signals.</text>
</comment>
<dbReference type="InterPro" id="IPR008207">
    <property type="entry name" value="Sig_transdc_His_kin_Hpt_dom"/>
</dbReference>
<dbReference type="RefSeq" id="WP_170168080.1">
    <property type="nucleotide sequence ID" value="NZ_QPJK01000001.1"/>
</dbReference>
<dbReference type="Pfam" id="PF00072">
    <property type="entry name" value="Response_reg"/>
    <property type="match status" value="1"/>
</dbReference>
<feature type="domain" description="PAC" evidence="26">
    <location>
        <begin position="602"/>
        <end position="654"/>
    </location>
</feature>
<evidence type="ECO:0000259" key="25">
    <source>
        <dbReference type="PROSITE" id="PS50112"/>
    </source>
</evidence>
<accession>A0A368Y6M9</accession>
<evidence type="ECO:0000256" key="21">
    <source>
        <dbReference type="PROSITE-ProRule" id="PRU00169"/>
    </source>
</evidence>
<dbReference type="PROSITE" id="PS50110">
    <property type="entry name" value="RESPONSE_REGULATORY"/>
    <property type="match status" value="1"/>
</dbReference>
<dbReference type="InterPro" id="IPR004358">
    <property type="entry name" value="Sig_transdc_His_kin-like_C"/>
</dbReference>
<feature type="transmembrane region" description="Helical" evidence="22">
    <location>
        <begin position="130"/>
        <end position="151"/>
    </location>
</feature>
<dbReference type="FunFam" id="1.10.287.130:FF:000038">
    <property type="entry name" value="Sensory transduction histidine kinase"/>
    <property type="match status" value="1"/>
</dbReference>
<comment type="catalytic activity">
    <reaction evidence="1">
        <text>ATP + protein L-histidine = ADP + protein N-phospho-L-histidine.</text>
        <dbReference type="EC" id="2.7.13.3"/>
    </reaction>
</comment>
<dbReference type="InterPro" id="IPR005467">
    <property type="entry name" value="His_kinase_dom"/>
</dbReference>
<dbReference type="PROSITE" id="PS50924">
    <property type="entry name" value="MHYT"/>
    <property type="match status" value="1"/>
</dbReference>
<evidence type="ECO:0000256" key="18">
    <source>
        <dbReference type="ARBA" id="ARBA00058004"/>
    </source>
</evidence>
<dbReference type="PROSITE" id="PS50112">
    <property type="entry name" value="PAS"/>
    <property type="match status" value="2"/>
</dbReference>
<dbReference type="InterPro" id="IPR036641">
    <property type="entry name" value="HPT_dom_sf"/>
</dbReference>
<sequence>MQPPFTFDWTRWFLLEAVPPAQQIAGSYNPWLVALSVVVAVAASWAAMQLAVGARRTTRPAARWSALGAGALVLGGGVWAMHFIGMLAFQLCTDVDYSPGITLLSMLPSLLAAAAALHLLARPRVSAGQLLLGGVLVGAGIGTMHYGGMLAMHMDARLAFDPLGFAASIVLAVVLAVLALWIRFGLAHRLRLGGHALNLLAGAVMGLAIAGMHYLGMAAARFIGPTHPAFDPTQDSQAVLALGIAFVAVTIGALAVTVQALLRSQQLNQRLRASEGRLRAVLDTAVDGIVSADRSGRVLSFNASAERIFGWAAQEIVGRNIGLLMNNMSGHPGSPAHAAQLRDRFGALLGASREVVGKHRDGHPVALRLAISRTEDTGEPMYLGIVTDISERKAIEGALSNREAQYRTLIANMPGVAFRSEAKLHGQMLFVSERIETLTGWRADEFTGNLRSLEALIPPADRQARSHAIAQGLALAQPYAVEYRIRRADGAERWVSESAGAVCDAEGVLQWIDGVMLDVTEERARAKAFETTGSVLNRAMAVLEIDPHGRILHCNDNYVAMLGYDRADELIGRPYQDMMPRHQRASPEQQRTLEAIKRGEVLAGEFERVGKNGRELWVQATYNPVFDGAGRVVKTMAFKTDITLRKTMERELRQAKARAEQAAQARSSFLANMSHEIRTPMNAILGFTDVLLNTALAPTQRRHLETVRQAGQSLLGLLNDILDTAKLEKGAVELELSDFSLRQLCEQVVASMRLTAEKKGLVLALDYPAALSDFRQGDALRIQQVLVNLVGNAIKFTHRGRIDVRVEQRAEMTVVAIADTGIGIAPDRVERIFDAFAQADATITRQFGGTGLGTTIARQLTELMGGSIVVRSQVGVGSCFEVQLPLRSGEAPVVDAGAGAGQLPPLSVLVADDVPQNVELLDLLLQADGHSVRSARNGREALALLADHKFDLVLMDMHMPELDGLSATRAWRTHERDAGLVPTPVIALTASVQAADRLAAQEAGMDGFATKPVVTAQLFAEMARVLGLLVQAPATRPQELRDGANDVVDWEQGLALWKSRERLQAAIANFVRSHAATPLDLADALDRQDTATLAALAHRIGGAAGNLALPALRLAAQVLERAARAGQPGAMQAGVPALLAQLHAVVAILPAPAPAPAPRTPTVLAPLEQRSVLSDLEGLQRALKRNALDEDALNQLADVLSPADMRQLMDAIDNFDFDAAVRCVDRLRAHLQTDTETLP</sequence>
<dbReference type="Gene3D" id="3.30.565.10">
    <property type="entry name" value="Histidine kinase-like ATPase, C-terminal domain"/>
    <property type="match status" value="1"/>
</dbReference>
<dbReference type="InterPro" id="IPR013767">
    <property type="entry name" value="PAS_fold"/>
</dbReference>
<evidence type="ECO:0000256" key="5">
    <source>
        <dbReference type="ARBA" id="ARBA00022519"/>
    </source>
</evidence>
<dbReference type="NCBIfam" id="TIGR00229">
    <property type="entry name" value="sensory_box"/>
    <property type="match status" value="3"/>
</dbReference>
<feature type="domain" description="PAC" evidence="26">
    <location>
        <begin position="351"/>
        <end position="401"/>
    </location>
</feature>
<feature type="modified residue" description="4-aspartylphosphate" evidence="21">
    <location>
        <position position="956"/>
    </location>
</feature>
<protein>
    <recommendedName>
        <fullName evidence="19">Virulence sensor protein BvgS</fullName>
        <ecNumber evidence="3">2.7.13.3</ecNumber>
    </recommendedName>
</protein>
<dbReference type="InterPro" id="IPR011006">
    <property type="entry name" value="CheY-like_superfamily"/>
</dbReference>
<evidence type="ECO:0000259" key="23">
    <source>
        <dbReference type="PROSITE" id="PS50109"/>
    </source>
</evidence>
<dbReference type="SUPFAM" id="SSF47384">
    <property type="entry name" value="Homodimeric domain of signal transducing histidine kinase"/>
    <property type="match status" value="1"/>
</dbReference>
<dbReference type="PROSITE" id="PS50113">
    <property type="entry name" value="PAC"/>
    <property type="match status" value="3"/>
</dbReference>
<keyword evidence="5" id="KW-0997">Cell inner membrane</keyword>
<dbReference type="InterPro" id="IPR036890">
    <property type="entry name" value="HATPase_C_sf"/>
</dbReference>
<dbReference type="CDD" id="cd16922">
    <property type="entry name" value="HATPase_EvgS-ArcB-TorS-like"/>
    <property type="match status" value="1"/>
</dbReference>
<dbReference type="EC" id="2.7.13.3" evidence="3"/>
<dbReference type="Proteomes" id="UP000252884">
    <property type="component" value="Unassembled WGS sequence"/>
</dbReference>
<feature type="domain" description="HPt" evidence="27">
    <location>
        <begin position="1059"/>
        <end position="1152"/>
    </location>
</feature>
<dbReference type="PROSITE" id="PS50109">
    <property type="entry name" value="HIS_KIN"/>
    <property type="match status" value="1"/>
</dbReference>
<dbReference type="SUPFAM" id="SSF55874">
    <property type="entry name" value="ATPase domain of HSP90 chaperone/DNA topoisomerase II/histidine kinase"/>
    <property type="match status" value="1"/>
</dbReference>
<reference evidence="29 30" key="1">
    <citation type="submission" date="2018-07" db="EMBL/GenBank/DDBJ databases">
        <title>Genomic Encyclopedia of Type Strains, Phase IV (KMG-IV): sequencing the most valuable type-strain genomes for metagenomic binning, comparative biology and taxonomic classification.</title>
        <authorList>
            <person name="Goeker M."/>
        </authorList>
    </citation>
    <scope>NUCLEOTIDE SEQUENCE [LARGE SCALE GENOMIC DNA]</scope>
    <source>
        <strain evidence="29 30">DSM 21634</strain>
    </source>
</reference>
<evidence type="ECO:0000256" key="10">
    <source>
        <dbReference type="ARBA" id="ARBA00022741"/>
    </source>
</evidence>
<evidence type="ECO:0000256" key="19">
    <source>
        <dbReference type="ARBA" id="ARBA00070152"/>
    </source>
</evidence>
<dbReference type="InterPro" id="IPR035965">
    <property type="entry name" value="PAS-like_dom_sf"/>
</dbReference>
<evidence type="ECO:0000259" key="26">
    <source>
        <dbReference type="PROSITE" id="PS50113"/>
    </source>
</evidence>
<feature type="domain" description="Histidine kinase" evidence="23">
    <location>
        <begin position="672"/>
        <end position="888"/>
    </location>
</feature>
<gene>
    <name evidence="29" type="ORF">DES41_101544</name>
</gene>
<feature type="domain" description="PAS" evidence="25">
    <location>
        <begin position="274"/>
        <end position="320"/>
    </location>
</feature>
<evidence type="ECO:0000256" key="20">
    <source>
        <dbReference type="PROSITE-ProRule" id="PRU00110"/>
    </source>
</evidence>
<keyword evidence="6 21" id="KW-0597">Phosphoprotein</keyword>
<evidence type="ECO:0000313" key="30">
    <source>
        <dbReference type="Proteomes" id="UP000252884"/>
    </source>
</evidence>
<evidence type="ECO:0000256" key="4">
    <source>
        <dbReference type="ARBA" id="ARBA00022475"/>
    </source>
</evidence>
<dbReference type="Gene3D" id="1.20.120.160">
    <property type="entry name" value="HPT domain"/>
    <property type="match status" value="1"/>
</dbReference>
<dbReference type="Pfam" id="PF01627">
    <property type="entry name" value="Hpt"/>
    <property type="match status" value="1"/>
</dbReference>
<evidence type="ECO:0000256" key="11">
    <source>
        <dbReference type="ARBA" id="ARBA00022777"/>
    </source>
</evidence>
<evidence type="ECO:0000256" key="6">
    <source>
        <dbReference type="ARBA" id="ARBA00022553"/>
    </source>
</evidence>
<feature type="domain" description="PAS" evidence="25">
    <location>
        <begin position="402"/>
        <end position="476"/>
    </location>
</feature>
<feature type="transmembrane region" description="Helical" evidence="22">
    <location>
        <begin position="163"/>
        <end position="184"/>
    </location>
</feature>
<keyword evidence="12" id="KW-0067">ATP-binding</keyword>
<dbReference type="PANTHER" id="PTHR43047">
    <property type="entry name" value="TWO-COMPONENT HISTIDINE PROTEIN KINASE"/>
    <property type="match status" value="1"/>
</dbReference>
<evidence type="ECO:0000256" key="14">
    <source>
        <dbReference type="ARBA" id="ARBA00023012"/>
    </source>
</evidence>
<dbReference type="InterPro" id="IPR036097">
    <property type="entry name" value="HisK_dim/P_sf"/>
</dbReference>
<dbReference type="CDD" id="cd00082">
    <property type="entry name" value="HisKA"/>
    <property type="match status" value="1"/>
</dbReference>
<dbReference type="CDD" id="cd17546">
    <property type="entry name" value="REC_hyHK_CKI1_RcsC-like"/>
    <property type="match status" value="1"/>
</dbReference>
<feature type="transmembrane region" description="Helical" evidence="22">
    <location>
        <begin position="196"/>
        <end position="219"/>
    </location>
</feature>
<evidence type="ECO:0000256" key="2">
    <source>
        <dbReference type="ARBA" id="ARBA00004429"/>
    </source>
</evidence>
<dbReference type="InterPro" id="IPR013655">
    <property type="entry name" value="PAS_fold_3"/>
</dbReference>
<dbReference type="PANTHER" id="PTHR43047:SF64">
    <property type="entry name" value="HISTIDINE KINASE CONTAINING CHEY-HOMOLOGOUS RECEIVER DOMAIN AND PAS DOMAIN-RELATED"/>
    <property type="match status" value="1"/>
</dbReference>
<dbReference type="CDD" id="cd00130">
    <property type="entry name" value="PAS"/>
    <property type="match status" value="3"/>
</dbReference>
<evidence type="ECO:0000256" key="7">
    <source>
        <dbReference type="ARBA" id="ARBA00022679"/>
    </source>
</evidence>
<dbReference type="InterPro" id="IPR013656">
    <property type="entry name" value="PAS_4"/>
</dbReference>
<keyword evidence="13 22" id="KW-1133">Transmembrane helix</keyword>
<evidence type="ECO:0000256" key="22">
    <source>
        <dbReference type="PROSITE-ProRule" id="PRU00244"/>
    </source>
</evidence>
<feature type="modified residue" description="Phosphohistidine" evidence="20">
    <location>
        <position position="1098"/>
    </location>
</feature>
<dbReference type="FunFam" id="3.30.565.10:FF:000010">
    <property type="entry name" value="Sensor histidine kinase RcsC"/>
    <property type="match status" value="1"/>
</dbReference>
<evidence type="ECO:0000313" key="29">
    <source>
        <dbReference type="EMBL" id="RCW75941.1"/>
    </source>
</evidence>
<dbReference type="Pfam" id="PF00989">
    <property type="entry name" value="PAS"/>
    <property type="match status" value="1"/>
</dbReference>
<keyword evidence="7" id="KW-0808">Transferase</keyword>
<keyword evidence="8 22" id="KW-0812">Transmembrane</keyword>
<dbReference type="Pfam" id="PF08447">
    <property type="entry name" value="PAS_3"/>
    <property type="match status" value="1"/>
</dbReference>
<proteinExistence type="predicted"/>
<dbReference type="SUPFAM" id="SSF47226">
    <property type="entry name" value="Histidine-containing phosphotransfer domain, HPT domain"/>
    <property type="match status" value="1"/>
</dbReference>
<name>A0A368Y6M9_9BURK</name>
<feature type="transmembrane region" description="Helical" evidence="22">
    <location>
        <begin position="64"/>
        <end position="89"/>
    </location>
</feature>
<keyword evidence="30" id="KW-1185">Reference proteome</keyword>
<evidence type="ECO:0000256" key="9">
    <source>
        <dbReference type="ARBA" id="ARBA00022729"/>
    </source>
</evidence>
<dbReference type="PROSITE" id="PS50894">
    <property type="entry name" value="HPT"/>
    <property type="match status" value="1"/>
</dbReference>
<dbReference type="GO" id="GO:0000155">
    <property type="term" value="F:phosphorelay sensor kinase activity"/>
    <property type="evidence" value="ECO:0007669"/>
    <property type="project" value="InterPro"/>
</dbReference>
<dbReference type="GO" id="GO:0005886">
    <property type="term" value="C:plasma membrane"/>
    <property type="evidence" value="ECO:0007669"/>
    <property type="project" value="UniProtKB-SubCell"/>
</dbReference>
<feature type="transmembrane region" description="Helical" evidence="22">
    <location>
        <begin position="101"/>
        <end position="121"/>
    </location>
</feature>
<dbReference type="InterPro" id="IPR000700">
    <property type="entry name" value="PAS-assoc_C"/>
</dbReference>
<dbReference type="SMART" id="SM00448">
    <property type="entry name" value="REC"/>
    <property type="match status" value="1"/>
</dbReference>
<dbReference type="SUPFAM" id="SSF52172">
    <property type="entry name" value="CheY-like"/>
    <property type="match status" value="1"/>
</dbReference>
<dbReference type="SUPFAM" id="SSF55785">
    <property type="entry name" value="PYP-like sensor domain (PAS domain)"/>
    <property type="match status" value="3"/>
</dbReference>
<dbReference type="Pfam" id="PF00512">
    <property type="entry name" value="HisKA"/>
    <property type="match status" value="1"/>
</dbReference>
<dbReference type="SMART" id="SM00086">
    <property type="entry name" value="PAC"/>
    <property type="match status" value="3"/>
</dbReference>
<dbReference type="GO" id="GO:0006355">
    <property type="term" value="P:regulation of DNA-templated transcription"/>
    <property type="evidence" value="ECO:0007669"/>
    <property type="project" value="InterPro"/>
</dbReference>
<evidence type="ECO:0000256" key="12">
    <source>
        <dbReference type="ARBA" id="ARBA00022840"/>
    </source>
</evidence>
<feature type="domain" description="Response regulatory" evidence="24">
    <location>
        <begin position="907"/>
        <end position="1026"/>
    </location>
</feature>
<feature type="domain" description="PAC" evidence="26">
    <location>
        <begin position="479"/>
        <end position="531"/>
    </location>
</feature>
<dbReference type="SMART" id="SM00091">
    <property type="entry name" value="PAS"/>
    <property type="match status" value="3"/>
</dbReference>
<comment type="subcellular location">
    <subcellularLocation>
        <location evidence="2">Cell inner membrane</location>
        <topology evidence="2">Multi-pass membrane protein</topology>
    </subcellularLocation>
</comment>
<evidence type="ECO:0000259" key="28">
    <source>
        <dbReference type="PROSITE" id="PS50924"/>
    </source>
</evidence>
<comment type="caution">
    <text evidence="29">The sequence shown here is derived from an EMBL/GenBank/DDBJ whole genome shotgun (WGS) entry which is preliminary data.</text>
</comment>
<dbReference type="Pfam" id="PF02518">
    <property type="entry name" value="HATPase_c"/>
    <property type="match status" value="1"/>
</dbReference>
<dbReference type="PRINTS" id="PR00344">
    <property type="entry name" value="BCTRLSENSOR"/>
</dbReference>
<dbReference type="Gene3D" id="3.40.50.2300">
    <property type="match status" value="1"/>
</dbReference>
<dbReference type="Pfam" id="PF03707">
    <property type="entry name" value="MHYT"/>
    <property type="match status" value="4"/>
</dbReference>
<evidence type="ECO:0000256" key="13">
    <source>
        <dbReference type="ARBA" id="ARBA00022989"/>
    </source>
</evidence>
<dbReference type="InterPro" id="IPR000014">
    <property type="entry name" value="PAS"/>
</dbReference>
<evidence type="ECO:0000256" key="8">
    <source>
        <dbReference type="ARBA" id="ARBA00022692"/>
    </source>
</evidence>